<dbReference type="Proteomes" id="UP001596101">
    <property type="component" value="Unassembled WGS sequence"/>
</dbReference>
<proteinExistence type="predicted"/>
<keyword evidence="1" id="KW-0472">Membrane</keyword>
<feature type="transmembrane region" description="Helical" evidence="1">
    <location>
        <begin position="6"/>
        <end position="28"/>
    </location>
</feature>
<keyword evidence="3" id="KW-1185">Reference proteome</keyword>
<feature type="transmembrane region" description="Helical" evidence="1">
    <location>
        <begin position="152"/>
        <end position="173"/>
    </location>
</feature>
<evidence type="ECO:0000313" key="3">
    <source>
        <dbReference type="Proteomes" id="UP001596101"/>
    </source>
</evidence>
<evidence type="ECO:0008006" key="4">
    <source>
        <dbReference type="Google" id="ProtNLM"/>
    </source>
</evidence>
<dbReference type="EMBL" id="JBHSMR010000014">
    <property type="protein sequence ID" value="MFC5480838.1"/>
    <property type="molecule type" value="Genomic_DNA"/>
</dbReference>
<keyword evidence="1" id="KW-1133">Transmembrane helix</keyword>
<keyword evidence="1" id="KW-0812">Transmembrane</keyword>
<comment type="caution">
    <text evidence="2">The sequence shown here is derived from an EMBL/GenBank/DDBJ whole genome shotgun (WGS) entry which is preliminary data.</text>
</comment>
<feature type="transmembrane region" description="Helical" evidence="1">
    <location>
        <begin position="49"/>
        <end position="75"/>
    </location>
</feature>
<evidence type="ECO:0000313" key="2">
    <source>
        <dbReference type="EMBL" id="MFC5480838.1"/>
    </source>
</evidence>
<sequence length="181" mass="20095">MTQLKLNVLMILATIVMFLAALAVNELFLLRFEFGPGINWIYLPAGVRLLSTLLFAEAGAIGLLIVSWGVSFFLFFPNDSMRAFAGGILATLSPYLVYLGMRRYGGLDAGLTRLTTGRLLFAALAYSIASPLLHHLWFFFYEGKRELVHSFLAMAIGDFCGTITVLYMAKFLLARLAPARR</sequence>
<dbReference type="RefSeq" id="WP_379760731.1">
    <property type="nucleotide sequence ID" value="NZ_JBHSMR010000014.1"/>
</dbReference>
<organism evidence="2 3">
    <name type="scientific">Massilia suwonensis</name>
    <dbReference type="NCBI Taxonomy" id="648895"/>
    <lineage>
        <taxon>Bacteria</taxon>
        <taxon>Pseudomonadati</taxon>
        <taxon>Pseudomonadota</taxon>
        <taxon>Betaproteobacteria</taxon>
        <taxon>Burkholderiales</taxon>
        <taxon>Oxalobacteraceae</taxon>
        <taxon>Telluria group</taxon>
        <taxon>Massilia</taxon>
    </lineage>
</organism>
<protein>
    <recommendedName>
        <fullName evidence="4">MASE1 domain-containing protein</fullName>
    </recommendedName>
</protein>
<name>A0ABW0MRD6_9BURK</name>
<accession>A0ABW0MRD6</accession>
<feature type="transmembrane region" description="Helical" evidence="1">
    <location>
        <begin position="81"/>
        <end position="98"/>
    </location>
</feature>
<evidence type="ECO:0000256" key="1">
    <source>
        <dbReference type="SAM" id="Phobius"/>
    </source>
</evidence>
<gene>
    <name evidence="2" type="ORF">ACFPQ5_21765</name>
</gene>
<feature type="transmembrane region" description="Helical" evidence="1">
    <location>
        <begin position="119"/>
        <end position="140"/>
    </location>
</feature>
<reference evidence="3" key="1">
    <citation type="journal article" date="2019" name="Int. J. Syst. Evol. Microbiol.">
        <title>The Global Catalogue of Microorganisms (GCM) 10K type strain sequencing project: providing services to taxonomists for standard genome sequencing and annotation.</title>
        <authorList>
            <consortium name="The Broad Institute Genomics Platform"/>
            <consortium name="The Broad Institute Genome Sequencing Center for Infectious Disease"/>
            <person name="Wu L."/>
            <person name="Ma J."/>
        </authorList>
    </citation>
    <scope>NUCLEOTIDE SEQUENCE [LARGE SCALE GENOMIC DNA]</scope>
    <source>
        <strain evidence="3">CCUG 43111</strain>
    </source>
</reference>